<organism evidence="1 2">
    <name type="scientific">Friedmanniomyces endolithicus</name>
    <dbReference type="NCBI Taxonomy" id="329885"/>
    <lineage>
        <taxon>Eukaryota</taxon>
        <taxon>Fungi</taxon>
        <taxon>Dikarya</taxon>
        <taxon>Ascomycota</taxon>
        <taxon>Pezizomycotina</taxon>
        <taxon>Dothideomycetes</taxon>
        <taxon>Dothideomycetidae</taxon>
        <taxon>Mycosphaerellales</taxon>
        <taxon>Teratosphaeriaceae</taxon>
        <taxon>Friedmanniomyces</taxon>
    </lineage>
</organism>
<name>A0AAN6H5N1_9PEZI</name>
<evidence type="ECO:0000313" key="1">
    <source>
        <dbReference type="EMBL" id="KAK0955938.1"/>
    </source>
</evidence>
<accession>A0AAN6H5N1</accession>
<dbReference type="EMBL" id="JAUJLE010000452">
    <property type="protein sequence ID" value="KAK0955938.1"/>
    <property type="molecule type" value="Genomic_DNA"/>
</dbReference>
<dbReference type="Proteomes" id="UP001175353">
    <property type="component" value="Unassembled WGS sequence"/>
</dbReference>
<dbReference type="AlphaFoldDB" id="A0AAN6H5N1"/>
<keyword evidence="2" id="KW-1185">Reference proteome</keyword>
<comment type="caution">
    <text evidence="1">The sequence shown here is derived from an EMBL/GenBank/DDBJ whole genome shotgun (WGS) entry which is preliminary data.</text>
</comment>
<protein>
    <recommendedName>
        <fullName evidence="3">BTB domain-containing protein</fullName>
    </recommendedName>
</protein>
<proteinExistence type="predicted"/>
<evidence type="ECO:0008006" key="3">
    <source>
        <dbReference type="Google" id="ProtNLM"/>
    </source>
</evidence>
<reference evidence="1" key="1">
    <citation type="submission" date="2023-06" db="EMBL/GenBank/DDBJ databases">
        <title>Black Yeasts Isolated from many extreme environments.</title>
        <authorList>
            <person name="Coleine C."/>
            <person name="Stajich J.E."/>
            <person name="Selbmann L."/>
        </authorList>
    </citation>
    <scope>NUCLEOTIDE SEQUENCE</scope>
    <source>
        <strain evidence="1">CCFEE 5200</strain>
    </source>
</reference>
<gene>
    <name evidence="1" type="ORF">LTR91_022621</name>
</gene>
<evidence type="ECO:0000313" key="2">
    <source>
        <dbReference type="Proteomes" id="UP001175353"/>
    </source>
</evidence>
<sequence length="144" mass="16540">MMKWPFAQEGHGSNKEPREIEMLDDDPSALEIILNIAHLRFEAVPQSLGFEQLLSLATLTDKYQATRVLRPWISLWTMDISRFVGKPGYEECAWIAWEFGLEVDFERIVTHLILNAKTDKEGRCLVDDECLIGKQLPSGMIVLY</sequence>